<dbReference type="PANTHER" id="PTHR30250:SF11">
    <property type="entry name" value="O-ANTIGEN TRANSPORTER-RELATED"/>
    <property type="match status" value="1"/>
</dbReference>
<protein>
    <submittedName>
        <fullName evidence="7">Oligosaccharide flippase family protein</fullName>
    </submittedName>
</protein>
<evidence type="ECO:0000313" key="7">
    <source>
        <dbReference type="EMBL" id="MFC5713070.1"/>
    </source>
</evidence>
<dbReference type="PANTHER" id="PTHR30250">
    <property type="entry name" value="PST FAMILY PREDICTED COLANIC ACID TRANSPORTER"/>
    <property type="match status" value="1"/>
</dbReference>
<evidence type="ECO:0000313" key="8">
    <source>
        <dbReference type="Proteomes" id="UP001596142"/>
    </source>
</evidence>
<gene>
    <name evidence="7" type="ORF">ACFPU1_09765</name>
</gene>
<evidence type="ECO:0000256" key="1">
    <source>
        <dbReference type="ARBA" id="ARBA00004651"/>
    </source>
</evidence>
<keyword evidence="3 6" id="KW-0812">Transmembrane</keyword>
<evidence type="ECO:0000256" key="2">
    <source>
        <dbReference type="ARBA" id="ARBA00022475"/>
    </source>
</evidence>
<feature type="transmembrane region" description="Helical" evidence="6">
    <location>
        <begin position="86"/>
        <end position="105"/>
    </location>
</feature>
<comment type="caution">
    <text evidence="7">The sequence shown here is derived from an EMBL/GenBank/DDBJ whole genome shotgun (WGS) entry which is preliminary data.</text>
</comment>
<dbReference type="RefSeq" id="WP_385940561.1">
    <property type="nucleotide sequence ID" value="NZ_JBHSOZ010000004.1"/>
</dbReference>
<keyword evidence="5 6" id="KW-0472">Membrane</keyword>
<comment type="subcellular location">
    <subcellularLocation>
        <location evidence="1">Cell membrane</location>
        <topology evidence="1">Multi-pass membrane protein</topology>
    </subcellularLocation>
</comment>
<proteinExistence type="predicted"/>
<dbReference type="Proteomes" id="UP001596142">
    <property type="component" value="Unassembled WGS sequence"/>
</dbReference>
<keyword evidence="8" id="KW-1185">Reference proteome</keyword>
<dbReference type="InterPro" id="IPR050833">
    <property type="entry name" value="Poly_Biosynth_Transport"/>
</dbReference>
<evidence type="ECO:0000256" key="6">
    <source>
        <dbReference type="SAM" id="Phobius"/>
    </source>
</evidence>
<evidence type="ECO:0000256" key="4">
    <source>
        <dbReference type="ARBA" id="ARBA00022989"/>
    </source>
</evidence>
<feature type="transmembrane region" description="Helical" evidence="6">
    <location>
        <begin position="414"/>
        <end position="432"/>
    </location>
</feature>
<keyword evidence="4 6" id="KW-1133">Transmembrane helix</keyword>
<sequence length="486" mass="54083">MKKNSIAKNVIHLFYSTALSSAINASALIVLAYYLHSYNYGLFSVVLAIAMIMGYFTDAGLSGIVLREGSKKEVDTPILMSSYIKLRFTLLLFVFIGGFLLIEIVHQNNQELLKTAYYLIIPMVTGVALQSIGTTYFQLVEKMHFFGLIRIVSAVCLLLTLSIGMAASLSPYLISFLYGFSYMMGGLFGLYLVRKHIRIPVKCPFHKGILQNIGAFTIGGFLFIILPHLGPIVLENTISLAEVGLFAVAYRIPQALQQIPFVVAGAYYPVLFRYYNQRLLVEHLKLNINQIKFMALIGMAMCVIFFHLSEFVISLLFGADWLGAVVPLKILSVMLVLQSVNIALADGLTSRSRQNHRMTVQLIAVILGAVMYYYFSLPYGVIGAALAGVCIEMLALTGFWLCNPHRVVIAKRAILPYMTFFAISVGVCSYFLNHIPLLALIINLLFIGIFMMLDKEMRGKIKEFFITKTLVDRSGINKSEGVKDGA</sequence>
<dbReference type="Pfam" id="PF01943">
    <property type="entry name" value="Polysacc_synt"/>
    <property type="match status" value="1"/>
</dbReference>
<dbReference type="EMBL" id="JBHSOZ010000004">
    <property type="protein sequence ID" value="MFC5713070.1"/>
    <property type="molecule type" value="Genomic_DNA"/>
</dbReference>
<feature type="transmembrane region" description="Helical" evidence="6">
    <location>
        <begin position="438"/>
        <end position="453"/>
    </location>
</feature>
<feature type="transmembrane region" description="Helical" evidence="6">
    <location>
        <begin position="213"/>
        <end position="234"/>
    </location>
</feature>
<dbReference type="InterPro" id="IPR002797">
    <property type="entry name" value="Polysacc_synth"/>
</dbReference>
<feature type="transmembrane region" description="Helical" evidence="6">
    <location>
        <begin position="12"/>
        <end position="35"/>
    </location>
</feature>
<feature type="transmembrane region" description="Helical" evidence="6">
    <location>
        <begin position="357"/>
        <end position="375"/>
    </location>
</feature>
<accession>A0ABW0YKV8</accession>
<name>A0ABW0YKV8_9BACI</name>
<keyword evidence="2" id="KW-1003">Cell membrane</keyword>
<feature type="transmembrane region" description="Helical" evidence="6">
    <location>
        <begin position="254"/>
        <end position="272"/>
    </location>
</feature>
<feature type="transmembrane region" description="Helical" evidence="6">
    <location>
        <begin position="293"/>
        <end position="318"/>
    </location>
</feature>
<evidence type="ECO:0000256" key="5">
    <source>
        <dbReference type="ARBA" id="ARBA00023136"/>
    </source>
</evidence>
<organism evidence="7 8">
    <name type="scientific">Thalassorhabdus alkalitolerans</name>
    <dbReference type="NCBI Taxonomy" id="2282697"/>
    <lineage>
        <taxon>Bacteria</taxon>
        <taxon>Bacillati</taxon>
        <taxon>Bacillota</taxon>
        <taxon>Bacilli</taxon>
        <taxon>Bacillales</taxon>
        <taxon>Bacillaceae</taxon>
        <taxon>Thalassorhabdus</taxon>
    </lineage>
</organism>
<feature type="transmembrane region" description="Helical" evidence="6">
    <location>
        <begin position="41"/>
        <end position="66"/>
    </location>
</feature>
<feature type="transmembrane region" description="Helical" evidence="6">
    <location>
        <begin position="173"/>
        <end position="193"/>
    </location>
</feature>
<evidence type="ECO:0000256" key="3">
    <source>
        <dbReference type="ARBA" id="ARBA00022692"/>
    </source>
</evidence>
<feature type="transmembrane region" description="Helical" evidence="6">
    <location>
        <begin position="117"/>
        <end position="136"/>
    </location>
</feature>
<feature type="transmembrane region" description="Helical" evidence="6">
    <location>
        <begin position="381"/>
        <end position="402"/>
    </location>
</feature>
<feature type="transmembrane region" description="Helical" evidence="6">
    <location>
        <begin position="324"/>
        <end position="345"/>
    </location>
</feature>
<feature type="transmembrane region" description="Helical" evidence="6">
    <location>
        <begin position="148"/>
        <end position="167"/>
    </location>
</feature>
<reference evidence="8" key="1">
    <citation type="journal article" date="2019" name="Int. J. Syst. Evol. Microbiol.">
        <title>The Global Catalogue of Microorganisms (GCM) 10K type strain sequencing project: providing services to taxonomists for standard genome sequencing and annotation.</title>
        <authorList>
            <consortium name="The Broad Institute Genomics Platform"/>
            <consortium name="The Broad Institute Genome Sequencing Center for Infectious Disease"/>
            <person name="Wu L."/>
            <person name="Ma J."/>
        </authorList>
    </citation>
    <scope>NUCLEOTIDE SEQUENCE [LARGE SCALE GENOMIC DNA]</scope>
    <source>
        <strain evidence="8">CECT 7184</strain>
    </source>
</reference>